<dbReference type="Proteomes" id="UP001341840">
    <property type="component" value="Unassembled WGS sequence"/>
</dbReference>
<protein>
    <submittedName>
        <fullName evidence="1">Uncharacterized protein</fullName>
    </submittedName>
</protein>
<accession>A0ABU6UAZ0</accession>
<name>A0ABU6UAZ0_9FABA</name>
<gene>
    <name evidence="1" type="ORF">PIB30_022151</name>
</gene>
<proteinExistence type="predicted"/>
<comment type="caution">
    <text evidence="1">The sequence shown here is derived from an EMBL/GenBank/DDBJ whole genome shotgun (WGS) entry which is preliminary data.</text>
</comment>
<dbReference type="EMBL" id="JASCZI010120903">
    <property type="protein sequence ID" value="MED6157331.1"/>
    <property type="molecule type" value="Genomic_DNA"/>
</dbReference>
<keyword evidence="2" id="KW-1185">Reference proteome</keyword>
<reference evidence="1 2" key="1">
    <citation type="journal article" date="2023" name="Plants (Basel)">
        <title>Bridging the Gap: Combining Genomics and Transcriptomics Approaches to Understand Stylosanthes scabra, an Orphan Legume from the Brazilian Caatinga.</title>
        <authorList>
            <person name="Ferreira-Neto J.R.C."/>
            <person name="da Silva M.D."/>
            <person name="Binneck E."/>
            <person name="de Melo N.F."/>
            <person name="da Silva R.H."/>
            <person name="de Melo A.L.T.M."/>
            <person name="Pandolfi V."/>
            <person name="Bustamante F.O."/>
            <person name="Brasileiro-Vidal A.C."/>
            <person name="Benko-Iseppon A.M."/>
        </authorList>
    </citation>
    <scope>NUCLEOTIDE SEQUENCE [LARGE SCALE GENOMIC DNA]</scope>
    <source>
        <tissue evidence="1">Leaves</tissue>
    </source>
</reference>
<evidence type="ECO:0000313" key="1">
    <source>
        <dbReference type="EMBL" id="MED6157331.1"/>
    </source>
</evidence>
<organism evidence="1 2">
    <name type="scientific">Stylosanthes scabra</name>
    <dbReference type="NCBI Taxonomy" id="79078"/>
    <lineage>
        <taxon>Eukaryota</taxon>
        <taxon>Viridiplantae</taxon>
        <taxon>Streptophyta</taxon>
        <taxon>Embryophyta</taxon>
        <taxon>Tracheophyta</taxon>
        <taxon>Spermatophyta</taxon>
        <taxon>Magnoliopsida</taxon>
        <taxon>eudicotyledons</taxon>
        <taxon>Gunneridae</taxon>
        <taxon>Pentapetalae</taxon>
        <taxon>rosids</taxon>
        <taxon>fabids</taxon>
        <taxon>Fabales</taxon>
        <taxon>Fabaceae</taxon>
        <taxon>Papilionoideae</taxon>
        <taxon>50 kb inversion clade</taxon>
        <taxon>dalbergioids sensu lato</taxon>
        <taxon>Dalbergieae</taxon>
        <taxon>Pterocarpus clade</taxon>
        <taxon>Stylosanthes</taxon>
    </lineage>
</organism>
<evidence type="ECO:0000313" key="2">
    <source>
        <dbReference type="Proteomes" id="UP001341840"/>
    </source>
</evidence>
<sequence>MAHFIDNNWKLQKRILNFCPVEGHSGEVLSKLLKVEDLVDSDLQRATSLNDTEALNGAGCSADDNAGEFSLANNCKTLTPTPTFVHISDTDLSIQDLWYNGSWNLNQVYSLILEEVRRCILAYNLNS</sequence>